<proteinExistence type="predicted"/>
<reference evidence="3" key="1">
    <citation type="submission" date="2020-02" db="EMBL/GenBank/DDBJ databases">
        <authorList>
            <person name="Scholz U."/>
            <person name="Mascher M."/>
            <person name="Fiebig A."/>
        </authorList>
    </citation>
    <scope>NUCLEOTIDE SEQUENCE</scope>
</reference>
<feature type="transmembrane region" description="Helical" evidence="1">
    <location>
        <begin position="73"/>
        <end position="92"/>
    </location>
</feature>
<keyword evidence="4" id="KW-1185">Reference proteome</keyword>
<evidence type="ECO:0000313" key="3">
    <source>
        <dbReference type="EMBL" id="CAA7405039.1"/>
    </source>
</evidence>
<feature type="signal peptide" evidence="2">
    <location>
        <begin position="1"/>
        <end position="27"/>
    </location>
</feature>
<sequence length="93" mass="9806">MAARYATTATLCFWVFIFLSICVSLKAVEIPTKPIEDEAAKQWKAAKEAAERAFDHAADISGASKILAARSGVAALFPAVISAAASLVVLYCS</sequence>
<evidence type="ECO:0000256" key="1">
    <source>
        <dbReference type="SAM" id="Phobius"/>
    </source>
</evidence>
<keyword evidence="1" id="KW-0812">Transmembrane</keyword>
<name>A0A7I8L4V0_SPIIN</name>
<keyword evidence="2" id="KW-0732">Signal</keyword>
<dbReference type="Proteomes" id="UP000663760">
    <property type="component" value="Chromosome 11"/>
</dbReference>
<accession>A0A7I8L4V0</accession>
<keyword evidence="1" id="KW-1133">Transmembrane helix</keyword>
<feature type="chain" id="PRO_5029491629" evidence="2">
    <location>
        <begin position="28"/>
        <end position="93"/>
    </location>
</feature>
<gene>
    <name evidence="3" type="ORF">SI8410_11015717</name>
</gene>
<dbReference type="AlphaFoldDB" id="A0A7I8L4V0"/>
<keyword evidence="1" id="KW-0472">Membrane</keyword>
<evidence type="ECO:0000256" key="2">
    <source>
        <dbReference type="SAM" id="SignalP"/>
    </source>
</evidence>
<protein>
    <submittedName>
        <fullName evidence="3">Uncharacterized protein</fullName>
    </submittedName>
</protein>
<evidence type="ECO:0000313" key="4">
    <source>
        <dbReference type="Proteomes" id="UP000663760"/>
    </source>
</evidence>
<organism evidence="3 4">
    <name type="scientific">Spirodela intermedia</name>
    <name type="common">Intermediate duckweed</name>
    <dbReference type="NCBI Taxonomy" id="51605"/>
    <lineage>
        <taxon>Eukaryota</taxon>
        <taxon>Viridiplantae</taxon>
        <taxon>Streptophyta</taxon>
        <taxon>Embryophyta</taxon>
        <taxon>Tracheophyta</taxon>
        <taxon>Spermatophyta</taxon>
        <taxon>Magnoliopsida</taxon>
        <taxon>Liliopsida</taxon>
        <taxon>Araceae</taxon>
        <taxon>Lemnoideae</taxon>
        <taxon>Spirodela</taxon>
    </lineage>
</organism>
<dbReference type="EMBL" id="LR746274">
    <property type="protein sequence ID" value="CAA7405039.1"/>
    <property type="molecule type" value="Genomic_DNA"/>
</dbReference>